<dbReference type="AlphaFoldDB" id="A0AAV0WTJ5"/>
<feature type="compositionally biased region" description="Basic residues" evidence="1">
    <location>
        <begin position="107"/>
        <end position="120"/>
    </location>
</feature>
<sequence>MPTQTTTTSTNVAYNGFVNTDEVPPPPQRERPPVVGGRQSKERVRVCLCVKISVGGEGGKPAAAVGGSISAGDGARPGGERSHSRLPATPSDTPEGDGHRPELPHRQPTRNHHPRFHRPSAKSFPVGAW</sequence>
<gene>
    <name evidence="2" type="ORF">MEUPH1_LOCUS14803</name>
</gene>
<feature type="region of interest" description="Disordered" evidence="1">
    <location>
        <begin position="55"/>
        <end position="129"/>
    </location>
</feature>
<feature type="compositionally biased region" description="Polar residues" evidence="1">
    <location>
        <begin position="1"/>
        <end position="13"/>
    </location>
</feature>
<name>A0AAV0WTJ5_9HEMI</name>
<comment type="caution">
    <text evidence="2">The sequence shown here is derived from an EMBL/GenBank/DDBJ whole genome shotgun (WGS) entry which is preliminary data.</text>
</comment>
<organism evidence="2 3">
    <name type="scientific">Macrosiphum euphorbiae</name>
    <name type="common">potato aphid</name>
    <dbReference type="NCBI Taxonomy" id="13131"/>
    <lineage>
        <taxon>Eukaryota</taxon>
        <taxon>Metazoa</taxon>
        <taxon>Ecdysozoa</taxon>
        <taxon>Arthropoda</taxon>
        <taxon>Hexapoda</taxon>
        <taxon>Insecta</taxon>
        <taxon>Pterygota</taxon>
        <taxon>Neoptera</taxon>
        <taxon>Paraneoptera</taxon>
        <taxon>Hemiptera</taxon>
        <taxon>Sternorrhyncha</taxon>
        <taxon>Aphidomorpha</taxon>
        <taxon>Aphidoidea</taxon>
        <taxon>Aphididae</taxon>
        <taxon>Macrosiphini</taxon>
        <taxon>Macrosiphum</taxon>
    </lineage>
</organism>
<proteinExistence type="predicted"/>
<feature type="compositionally biased region" description="Basic and acidic residues" evidence="1">
    <location>
        <begin position="96"/>
        <end position="105"/>
    </location>
</feature>
<dbReference type="EMBL" id="CARXXK010000002">
    <property type="protein sequence ID" value="CAI6359385.1"/>
    <property type="molecule type" value="Genomic_DNA"/>
</dbReference>
<reference evidence="2 3" key="1">
    <citation type="submission" date="2023-01" db="EMBL/GenBank/DDBJ databases">
        <authorList>
            <person name="Whitehead M."/>
        </authorList>
    </citation>
    <scope>NUCLEOTIDE SEQUENCE [LARGE SCALE GENOMIC DNA]</scope>
</reference>
<evidence type="ECO:0000313" key="2">
    <source>
        <dbReference type="EMBL" id="CAI6359385.1"/>
    </source>
</evidence>
<protein>
    <submittedName>
        <fullName evidence="2">Uncharacterized protein</fullName>
    </submittedName>
</protein>
<keyword evidence="3" id="KW-1185">Reference proteome</keyword>
<evidence type="ECO:0000313" key="3">
    <source>
        <dbReference type="Proteomes" id="UP001160148"/>
    </source>
</evidence>
<feature type="region of interest" description="Disordered" evidence="1">
    <location>
        <begin position="1"/>
        <end position="41"/>
    </location>
</feature>
<dbReference type="Proteomes" id="UP001160148">
    <property type="component" value="Unassembled WGS sequence"/>
</dbReference>
<evidence type="ECO:0000256" key="1">
    <source>
        <dbReference type="SAM" id="MobiDB-lite"/>
    </source>
</evidence>
<accession>A0AAV0WTJ5</accession>